<dbReference type="GO" id="GO:0006950">
    <property type="term" value="P:response to stress"/>
    <property type="evidence" value="ECO:0007669"/>
    <property type="project" value="UniProtKB-ARBA"/>
</dbReference>
<reference evidence="7 8" key="1">
    <citation type="journal article" date="2023" name="BMC Biotechnol.">
        <title>Vitis rotundifolia cv Carlos genome sequencing.</title>
        <authorList>
            <person name="Huff M."/>
            <person name="Hulse-Kemp A."/>
            <person name="Scheffler B."/>
            <person name="Youngblood R."/>
            <person name="Simpson S."/>
            <person name="Babiker E."/>
            <person name="Staton M."/>
        </authorList>
    </citation>
    <scope>NUCLEOTIDE SEQUENCE [LARGE SCALE GENOMIC DNA]</scope>
    <source>
        <tissue evidence="7">Leaf</tissue>
    </source>
</reference>
<dbReference type="GO" id="GO:0016887">
    <property type="term" value="F:ATP hydrolysis activity"/>
    <property type="evidence" value="ECO:0007669"/>
    <property type="project" value="InterPro"/>
</dbReference>
<evidence type="ECO:0000313" key="7">
    <source>
        <dbReference type="EMBL" id="KAJ9703552.1"/>
    </source>
</evidence>
<gene>
    <name evidence="7" type="ORF">PVL29_005051</name>
</gene>
<dbReference type="PANTHER" id="PTHR23070">
    <property type="entry name" value="BCS1 AAA-TYPE ATPASE"/>
    <property type="match status" value="1"/>
</dbReference>
<evidence type="ECO:0000256" key="5">
    <source>
        <dbReference type="ARBA" id="ARBA00049360"/>
    </source>
</evidence>
<dbReference type="Pfam" id="PF25568">
    <property type="entry name" value="AAA_lid_At3g28540"/>
    <property type="match status" value="1"/>
</dbReference>
<feature type="domain" description="AAA+ ATPase" evidence="6">
    <location>
        <begin position="270"/>
        <end position="392"/>
    </location>
</feature>
<accession>A0AA39E3B3</accession>
<comment type="catalytic activity">
    <reaction evidence="5">
        <text>ATP + H2O = ADP + phosphate + H(+)</text>
        <dbReference type="Rhea" id="RHEA:13065"/>
        <dbReference type="ChEBI" id="CHEBI:15377"/>
        <dbReference type="ChEBI" id="CHEBI:15378"/>
        <dbReference type="ChEBI" id="CHEBI:30616"/>
        <dbReference type="ChEBI" id="CHEBI:43474"/>
        <dbReference type="ChEBI" id="CHEBI:456216"/>
    </reaction>
</comment>
<dbReference type="GO" id="GO:0005524">
    <property type="term" value="F:ATP binding"/>
    <property type="evidence" value="ECO:0007669"/>
    <property type="project" value="InterPro"/>
</dbReference>
<dbReference type="EMBL" id="JARBHA010000004">
    <property type="protein sequence ID" value="KAJ9703552.1"/>
    <property type="molecule type" value="Genomic_DNA"/>
</dbReference>
<dbReference type="InterPro" id="IPR027417">
    <property type="entry name" value="P-loop_NTPase"/>
</dbReference>
<evidence type="ECO:0000256" key="1">
    <source>
        <dbReference type="ARBA" id="ARBA00001946"/>
    </source>
</evidence>
<evidence type="ECO:0000256" key="2">
    <source>
        <dbReference type="ARBA" id="ARBA00007448"/>
    </source>
</evidence>
<sequence>MLSQKLKGMLCRYNPWTHPRLFSLYDSSDTRRTVPASNSDTMITLSQISSVASKVLSAYVSLAALVTLLRTLAEEIIPDRLRSYIVSSLKRLFLPPSSQLTLIIDQFCGPTSNEIYQAAHIYLPTKISPSHDRIQVGKPSNQSNSTITLPKGAQVEDSFRNIRLQWKLDDDRKLFFELSFDKQFREIVLQSYLPYVIAMSKEVKEEDKEVKIYTRKYATHKTVSWDSIQLHHPATFESLAMDPDQKKAIMEDLERFTKRKELYKKIGKAWKRGYLLYGPSGTGKSSLIAAMANHLKFDIYDLEFTCIINHRHLMSILLSIPRRSIIVIEDIDRIDSGPVSPSSLLKLMDGLWSWNTANEKIWVVTTNRKDVLEAVLIRPGRLDMHIDMSYCTTMNGSKLLSSKYLDTSDHPLFKYIEALMKNKEITAAEVTGEMMKSDNVDLTIGEIVKLLKSKNDVKNEGILENSDLSKHQALEAAGIEESEQRGN</sequence>
<dbReference type="AlphaFoldDB" id="A0AA39E3B3"/>
<comment type="caution">
    <text evidence="7">The sequence shown here is derived from an EMBL/GenBank/DDBJ whole genome shotgun (WGS) entry which is preliminary data.</text>
</comment>
<dbReference type="Proteomes" id="UP001168098">
    <property type="component" value="Unassembled WGS sequence"/>
</dbReference>
<dbReference type="Gene3D" id="3.40.50.300">
    <property type="entry name" value="P-loop containing nucleotide triphosphate hydrolases"/>
    <property type="match status" value="1"/>
</dbReference>
<dbReference type="InterPro" id="IPR025753">
    <property type="entry name" value="AAA_N_dom"/>
</dbReference>
<evidence type="ECO:0000256" key="4">
    <source>
        <dbReference type="ARBA" id="ARBA00022842"/>
    </source>
</evidence>
<comment type="similarity">
    <text evidence="2">Belongs to the AAA ATPase family. BCS1 subfamily.</text>
</comment>
<evidence type="ECO:0000259" key="6">
    <source>
        <dbReference type="SMART" id="SM00382"/>
    </source>
</evidence>
<keyword evidence="8" id="KW-1185">Reference proteome</keyword>
<comment type="cofactor">
    <cofactor evidence="1">
        <name>Mg(2+)</name>
        <dbReference type="ChEBI" id="CHEBI:18420"/>
    </cofactor>
</comment>
<dbReference type="InterPro" id="IPR058017">
    <property type="entry name" value="At3g28540-like_C"/>
</dbReference>
<dbReference type="SUPFAM" id="SSF52540">
    <property type="entry name" value="P-loop containing nucleoside triphosphate hydrolases"/>
    <property type="match status" value="1"/>
</dbReference>
<protein>
    <recommendedName>
        <fullName evidence="6">AAA+ ATPase domain-containing protein</fullName>
    </recommendedName>
</protein>
<organism evidence="7 8">
    <name type="scientific">Vitis rotundifolia</name>
    <name type="common">Muscadine grape</name>
    <dbReference type="NCBI Taxonomy" id="103349"/>
    <lineage>
        <taxon>Eukaryota</taxon>
        <taxon>Viridiplantae</taxon>
        <taxon>Streptophyta</taxon>
        <taxon>Embryophyta</taxon>
        <taxon>Tracheophyta</taxon>
        <taxon>Spermatophyta</taxon>
        <taxon>Magnoliopsida</taxon>
        <taxon>eudicotyledons</taxon>
        <taxon>Gunneridae</taxon>
        <taxon>Pentapetalae</taxon>
        <taxon>rosids</taxon>
        <taxon>Vitales</taxon>
        <taxon>Vitaceae</taxon>
        <taxon>Viteae</taxon>
        <taxon>Vitis</taxon>
    </lineage>
</organism>
<dbReference type="InterPro" id="IPR003959">
    <property type="entry name" value="ATPase_AAA_core"/>
</dbReference>
<proteinExistence type="inferred from homology"/>
<evidence type="ECO:0000313" key="8">
    <source>
        <dbReference type="Proteomes" id="UP001168098"/>
    </source>
</evidence>
<keyword evidence="4" id="KW-0460">Magnesium</keyword>
<dbReference type="Gene3D" id="6.10.280.40">
    <property type="match status" value="1"/>
</dbReference>
<dbReference type="SMART" id="SM00382">
    <property type="entry name" value="AAA"/>
    <property type="match status" value="1"/>
</dbReference>
<dbReference type="InterPro" id="IPR003593">
    <property type="entry name" value="AAA+_ATPase"/>
</dbReference>
<name>A0AA39E3B3_VITRO</name>
<keyword evidence="3" id="KW-0378">Hydrolase</keyword>
<dbReference type="Pfam" id="PF14363">
    <property type="entry name" value="AAA_assoc"/>
    <property type="match status" value="1"/>
</dbReference>
<evidence type="ECO:0000256" key="3">
    <source>
        <dbReference type="ARBA" id="ARBA00022801"/>
    </source>
</evidence>
<dbReference type="InterPro" id="IPR050747">
    <property type="entry name" value="Mitochondrial_chaperone_BCS1"/>
</dbReference>
<dbReference type="Pfam" id="PF00004">
    <property type="entry name" value="AAA"/>
    <property type="match status" value="1"/>
</dbReference>